<evidence type="ECO:0000313" key="8">
    <source>
        <dbReference type="EMBL" id="CAJ1977337.1"/>
    </source>
</evidence>
<dbReference type="SUPFAM" id="SSF47459">
    <property type="entry name" value="HLH, helix-loop-helix DNA-binding domain"/>
    <property type="match status" value="1"/>
</dbReference>
<comment type="subcellular location">
    <subcellularLocation>
        <location evidence="1">Nucleus</location>
    </subcellularLocation>
</comment>
<proteinExistence type="predicted"/>
<evidence type="ECO:0000256" key="2">
    <source>
        <dbReference type="ARBA" id="ARBA00023015"/>
    </source>
</evidence>
<feature type="domain" description="BHLH" evidence="7">
    <location>
        <begin position="264"/>
        <end position="313"/>
    </location>
</feature>
<keyword evidence="9" id="KW-1185">Reference proteome</keyword>
<sequence length="411" mass="45991">MESSQQISEEWGSLSGLHTTEEADFMAQLFGGTNYSVTEKHYGNTSFGFLTGHESSIATMQGTNSNSYFPSNATDINFCFSQGSSSSTDSGNNIFSTTSSGTYSCDPATNFDSLPMIICMGDAQFVSHSFQCNDYSGQQMSENTDEESSLDPVALADNNLLVKRDYEMMVSEHVQEDRSGNVENLTKRFRSSKEVSKTMRNAKLKKNSKSASMSKDEDDRTLNLQTRGCFSQGDSNASLEPNGGASKDHAPPNLLRKSRATNSPATDPQSLYARKRRERINERLRILQSLVPNGTKVDISTMLDEAVQYVKFLQLQIKLLSSEDLWMYAPIVFNGINIGLDLKHCPEARTGVHIQMINCAIVSYVDYSPDFPTQQYDKKLNWAQESRIISIHVMLAKSKTENWVEMVKRMW</sequence>
<evidence type="ECO:0000259" key="7">
    <source>
        <dbReference type="PROSITE" id="PS50888"/>
    </source>
</evidence>
<evidence type="ECO:0000256" key="4">
    <source>
        <dbReference type="ARBA" id="ARBA00023163"/>
    </source>
</evidence>
<dbReference type="InterPro" id="IPR036638">
    <property type="entry name" value="HLH_DNA-bd_sf"/>
</dbReference>
<dbReference type="GO" id="GO:0048766">
    <property type="term" value="P:root hair initiation"/>
    <property type="evidence" value="ECO:0007669"/>
    <property type="project" value="UniProtKB-ARBA"/>
</dbReference>
<dbReference type="Gramene" id="rna-AYBTSS11_LOCUS29502">
    <property type="protein sequence ID" value="CAJ1977337.1"/>
    <property type="gene ID" value="gene-AYBTSS11_LOCUS29502"/>
</dbReference>
<keyword evidence="5" id="KW-0539">Nucleus</keyword>
<feature type="region of interest" description="Disordered" evidence="6">
    <location>
        <begin position="173"/>
        <end position="274"/>
    </location>
</feature>
<accession>A0AA86W2P5</accession>
<dbReference type="InterPro" id="IPR011598">
    <property type="entry name" value="bHLH_dom"/>
</dbReference>
<dbReference type="Pfam" id="PF00010">
    <property type="entry name" value="HLH"/>
    <property type="match status" value="1"/>
</dbReference>
<dbReference type="GO" id="GO:0003677">
    <property type="term" value="F:DNA binding"/>
    <property type="evidence" value="ECO:0007669"/>
    <property type="project" value="UniProtKB-KW"/>
</dbReference>
<evidence type="ECO:0000256" key="3">
    <source>
        <dbReference type="ARBA" id="ARBA00023125"/>
    </source>
</evidence>
<dbReference type="GO" id="GO:0046983">
    <property type="term" value="F:protein dimerization activity"/>
    <property type="evidence" value="ECO:0007669"/>
    <property type="project" value="InterPro"/>
</dbReference>
<dbReference type="AlphaFoldDB" id="A0AA86W2P5"/>
<dbReference type="EMBL" id="OY731407">
    <property type="protein sequence ID" value="CAJ1977337.1"/>
    <property type="molecule type" value="Genomic_DNA"/>
</dbReference>
<gene>
    <name evidence="8" type="ORF">AYBTSS11_LOCUS29502</name>
</gene>
<feature type="compositionally biased region" description="Polar residues" evidence="6">
    <location>
        <begin position="222"/>
        <end position="239"/>
    </location>
</feature>
<dbReference type="Proteomes" id="UP001189624">
    <property type="component" value="Chromosome 10"/>
</dbReference>
<dbReference type="Gene3D" id="4.10.280.10">
    <property type="entry name" value="Helix-loop-helix DNA-binding domain"/>
    <property type="match status" value="1"/>
</dbReference>
<evidence type="ECO:0000256" key="1">
    <source>
        <dbReference type="ARBA" id="ARBA00004123"/>
    </source>
</evidence>
<feature type="compositionally biased region" description="Polar residues" evidence="6">
    <location>
        <begin position="260"/>
        <end position="269"/>
    </location>
</feature>
<evidence type="ECO:0000256" key="6">
    <source>
        <dbReference type="SAM" id="MobiDB-lite"/>
    </source>
</evidence>
<keyword evidence="2" id="KW-0805">Transcription regulation</keyword>
<dbReference type="CDD" id="cd11454">
    <property type="entry name" value="bHLH_AtIND_like"/>
    <property type="match status" value="1"/>
</dbReference>
<dbReference type="GO" id="GO:0005634">
    <property type="term" value="C:nucleus"/>
    <property type="evidence" value="ECO:0007669"/>
    <property type="project" value="UniProtKB-SubCell"/>
</dbReference>
<dbReference type="FunFam" id="4.10.280.10:FF:000022">
    <property type="entry name" value="Basic helix-loop-helix transcription factor"/>
    <property type="match status" value="1"/>
</dbReference>
<dbReference type="PANTHER" id="PTHR45914:SF60">
    <property type="entry name" value="TRANSCRIPTION FACTOR RSL2-LIKE"/>
    <property type="match status" value="1"/>
</dbReference>
<name>A0AA86W2P5_9FABA</name>
<evidence type="ECO:0000313" key="9">
    <source>
        <dbReference type="Proteomes" id="UP001189624"/>
    </source>
</evidence>
<dbReference type="PANTHER" id="PTHR45914">
    <property type="entry name" value="TRANSCRIPTION FACTOR HEC3-RELATED"/>
    <property type="match status" value="1"/>
</dbReference>
<protein>
    <recommendedName>
        <fullName evidence="7">BHLH domain-containing protein</fullName>
    </recommendedName>
</protein>
<dbReference type="InterPro" id="IPR045843">
    <property type="entry name" value="IND-like"/>
</dbReference>
<keyword evidence="3" id="KW-0238">DNA-binding</keyword>
<organism evidence="8 9">
    <name type="scientific">Sphenostylis stenocarpa</name>
    <dbReference type="NCBI Taxonomy" id="92480"/>
    <lineage>
        <taxon>Eukaryota</taxon>
        <taxon>Viridiplantae</taxon>
        <taxon>Streptophyta</taxon>
        <taxon>Embryophyta</taxon>
        <taxon>Tracheophyta</taxon>
        <taxon>Spermatophyta</taxon>
        <taxon>Magnoliopsida</taxon>
        <taxon>eudicotyledons</taxon>
        <taxon>Gunneridae</taxon>
        <taxon>Pentapetalae</taxon>
        <taxon>rosids</taxon>
        <taxon>fabids</taxon>
        <taxon>Fabales</taxon>
        <taxon>Fabaceae</taxon>
        <taxon>Papilionoideae</taxon>
        <taxon>50 kb inversion clade</taxon>
        <taxon>NPAAA clade</taxon>
        <taxon>indigoferoid/millettioid clade</taxon>
        <taxon>Phaseoleae</taxon>
        <taxon>Sphenostylis</taxon>
    </lineage>
</organism>
<keyword evidence="4" id="KW-0804">Transcription</keyword>
<dbReference type="PROSITE" id="PS50888">
    <property type="entry name" value="BHLH"/>
    <property type="match status" value="1"/>
</dbReference>
<reference evidence="8" key="1">
    <citation type="submission" date="2023-10" db="EMBL/GenBank/DDBJ databases">
        <authorList>
            <person name="Domelevo Entfellner J.-B."/>
        </authorList>
    </citation>
    <scope>NUCLEOTIDE SEQUENCE</scope>
</reference>
<dbReference type="SMART" id="SM00353">
    <property type="entry name" value="HLH"/>
    <property type="match status" value="1"/>
</dbReference>
<dbReference type="GO" id="GO:0003700">
    <property type="term" value="F:DNA-binding transcription factor activity"/>
    <property type="evidence" value="ECO:0007669"/>
    <property type="project" value="InterPro"/>
</dbReference>
<evidence type="ECO:0000256" key="5">
    <source>
        <dbReference type="ARBA" id="ARBA00023242"/>
    </source>
</evidence>